<protein>
    <submittedName>
        <fullName evidence="1">Uncharacterized protein</fullName>
    </submittedName>
</protein>
<accession>A0A0B4XA83</accession>
<geneLocation type="plasmid" evidence="1 2">
    <name>pRgalR602a</name>
</geneLocation>
<dbReference type="Proteomes" id="UP000031368">
    <property type="component" value="Plasmid pRgalR602a"/>
</dbReference>
<dbReference type="HOGENOM" id="CLU_2882821_0_0_5"/>
<keyword evidence="2" id="KW-1185">Reference proteome</keyword>
<gene>
    <name evidence="1" type="ORF">RGR602_PA00173</name>
</gene>
<keyword evidence="1" id="KW-0614">Plasmid</keyword>
<evidence type="ECO:0000313" key="1">
    <source>
        <dbReference type="EMBL" id="AJD43518.1"/>
    </source>
</evidence>
<proteinExistence type="predicted"/>
<organism evidence="1 2">
    <name type="scientific">Rhizobium gallicum bv. gallicum R602sp</name>
    <dbReference type="NCBI Taxonomy" id="1041138"/>
    <lineage>
        <taxon>Bacteria</taxon>
        <taxon>Pseudomonadati</taxon>
        <taxon>Pseudomonadota</taxon>
        <taxon>Alphaproteobacteria</taxon>
        <taxon>Hyphomicrobiales</taxon>
        <taxon>Rhizobiaceae</taxon>
        <taxon>Rhizobium/Agrobacterium group</taxon>
        <taxon>Rhizobium</taxon>
    </lineage>
</organism>
<dbReference type="AlphaFoldDB" id="A0A0B4XA83"/>
<sequence>MLLLGDLDTALCLSFSRLHLSEDISRTAERAVGCNCGRAFLSRRISGARSPAKTSGRDCERRG</sequence>
<evidence type="ECO:0000313" key="2">
    <source>
        <dbReference type="Proteomes" id="UP000031368"/>
    </source>
</evidence>
<dbReference type="KEGG" id="rga:RGR602_PA00173"/>
<reference evidence="1 2" key="1">
    <citation type="submission" date="2013-11" db="EMBL/GenBank/DDBJ databases">
        <title>Complete genome sequence of Rhizobium gallicum bv. gallicum R602.</title>
        <authorList>
            <person name="Bustos P."/>
            <person name="Santamaria R.I."/>
            <person name="Lozano L."/>
            <person name="Acosta J.L."/>
            <person name="Ormeno-Orrillo E."/>
            <person name="Rogel M.A."/>
            <person name="Romero D."/>
            <person name="Cevallos M.A."/>
            <person name="Martinez-Romero E."/>
            <person name="Gonzalez V."/>
        </authorList>
    </citation>
    <scope>NUCLEOTIDE SEQUENCE [LARGE SCALE GENOMIC DNA]</scope>
    <source>
        <strain evidence="1 2">R602</strain>
        <plasmid evidence="1 2">pRgalR602a</plasmid>
    </source>
</reference>
<dbReference type="EMBL" id="CP006878">
    <property type="protein sequence ID" value="AJD43518.1"/>
    <property type="molecule type" value="Genomic_DNA"/>
</dbReference>
<name>A0A0B4XA83_9HYPH</name>